<dbReference type="InterPro" id="IPR046849">
    <property type="entry name" value="E2_motif"/>
</dbReference>
<evidence type="ECO:0000256" key="1">
    <source>
        <dbReference type="ARBA" id="ARBA00006643"/>
    </source>
</evidence>
<dbReference type="Pfam" id="PF12854">
    <property type="entry name" value="PPR_1"/>
    <property type="match status" value="1"/>
</dbReference>
<keyword evidence="2" id="KW-0677">Repeat</keyword>
<comment type="caution">
    <text evidence="5">The sequence shown here is derived from an EMBL/GenBank/DDBJ whole genome shotgun (WGS) entry which is preliminary data.</text>
</comment>
<dbReference type="Pfam" id="PF20430">
    <property type="entry name" value="Eplus_motif"/>
    <property type="match status" value="1"/>
</dbReference>
<evidence type="ECO:0000256" key="2">
    <source>
        <dbReference type="ARBA" id="ARBA00022737"/>
    </source>
</evidence>
<dbReference type="Pfam" id="PF01535">
    <property type="entry name" value="PPR"/>
    <property type="match status" value="3"/>
</dbReference>
<dbReference type="Gene3D" id="1.25.40.10">
    <property type="entry name" value="Tetratricopeptide repeat domain"/>
    <property type="match status" value="4"/>
</dbReference>
<dbReference type="PANTHER" id="PTHR47926">
    <property type="entry name" value="PENTATRICOPEPTIDE REPEAT-CONTAINING PROTEIN"/>
    <property type="match status" value="1"/>
</dbReference>
<evidence type="ECO:0000313" key="5">
    <source>
        <dbReference type="EMBL" id="KAG0470262.1"/>
    </source>
</evidence>
<feature type="repeat" description="PPR" evidence="3">
    <location>
        <begin position="214"/>
        <end position="248"/>
    </location>
</feature>
<dbReference type="GO" id="GO:0009451">
    <property type="term" value="P:RNA modification"/>
    <property type="evidence" value="ECO:0007669"/>
    <property type="project" value="InterPro"/>
</dbReference>
<feature type="repeat" description="PPR" evidence="3">
    <location>
        <begin position="377"/>
        <end position="411"/>
    </location>
</feature>
<dbReference type="Pfam" id="PF20431">
    <property type="entry name" value="E_motif"/>
    <property type="match status" value="1"/>
</dbReference>
<sequence length="610" mass="68581">MLMESYMELNGSPISLIHHPFVTLSSLLYYALKGVGNRRKDFKGASHRSKSHALTSSSFSSLPRQQKSPSAPPSSTPRLHYSLSLPSLCENPKELAQVHSLFLKSSLLTTSFAYNSLIRSYTTSGDPRSALILFCELHLNPNVHPDRFTLTFVLNACARCSTFVRFGKQVHALMAKSQFEFPTQTWNSLMSFYLKSGADAAHLSWILNGMKNPDVVSWNCLLDGYVKMGDLISAKTLFDKMPYRNVVSWTTMLTLFANAGLIDETHRWFEQMPQRNMISWSTMIGACIRAGNYSEALTLFREMLDIGVGLDEITLTTLLSACARLGALEQGRWIHAQIDKRKLKFDCHLCTSLVDMYAKCGEIDRAYDIFRGFHDKKVFLWNAMLGGLAMHSRGEEVILLFSKLCDSGIKPNEITFICVLSACSHSGLVDDGLHIFSAMEKDYGIKPTIVHYRCIVDLLGRAGLIDEAKKLVEEMPISADGDIWRALVGACKLHGKTDIGVEVEKILLDLDPFDDGNYVLLSNLYARDSRWKDVVRVRRKMKDKGLQKLPGCSSIEVHGTIHEFIAGDMSHPSNVEIYSLLHKLSEHILMSDEGMNHNISQHQADMAWYM</sequence>
<dbReference type="PROSITE" id="PS51375">
    <property type="entry name" value="PPR"/>
    <property type="match status" value="4"/>
</dbReference>
<dbReference type="EMBL" id="JADCNL010000008">
    <property type="protein sequence ID" value="KAG0470262.1"/>
    <property type="molecule type" value="Genomic_DNA"/>
</dbReference>
<dbReference type="Pfam" id="PF13041">
    <property type="entry name" value="PPR_2"/>
    <property type="match status" value="2"/>
</dbReference>
<evidence type="ECO:0000256" key="4">
    <source>
        <dbReference type="SAM" id="MobiDB-lite"/>
    </source>
</evidence>
<feature type="compositionally biased region" description="Low complexity" evidence="4">
    <location>
        <begin position="52"/>
        <end position="61"/>
    </location>
</feature>
<protein>
    <submittedName>
        <fullName evidence="5">Uncharacterized protein</fullName>
    </submittedName>
</protein>
<feature type="repeat" description="PPR" evidence="3">
    <location>
        <begin position="276"/>
        <end position="310"/>
    </location>
</feature>
<accession>A0A835QM61</accession>
<dbReference type="AlphaFoldDB" id="A0A835QM61"/>
<feature type="region of interest" description="Disordered" evidence="4">
    <location>
        <begin position="41"/>
        <end position="78"/>
    </location>
</feature>
<name>A0A835QM61_VANPL</name>
<proteinExistence type="inferred from homology"/>
<feature type="repeat" description="PPR" evidence="3">
    <location>
        <begin position="412"/>
        <end position="447"/>
    </location>
</feature>
<dbReference type="PANTHER" id="PTHR47926:SF537">
    <property type="entry name" value="PENTACOTRIPEPTIDE-REPEAT REGION OF PRORP DOMAIN-CONTAINING PROTEIN"/>
    <property type="match status" value="1"/>
</dbReference>
<dbReference type="InterPro" id="IPR011990">
    <property type="entry name" value="TPR-like_helical_dom_sf"/>
</dbReference>
<organism evidence="5 6">
    <name type="scientific">Vanilla planifolia</name>
    <name type="common">Vanilla</name>
    <dbReference type="NCBI Taxonomy" id="51239"/>
    <lineage>
        <taxon>Eukaryota</taxon>
        <taxon>Viridiplantae</taxon>
        <taxon>Streptophyta</taxon>
        <taxon>Embryophyta</taxon>
        <taxon>Tracheophyta</taxon>
        <taxon>Spermatophyta</taxon>
        <taxon>Magnoliopsida</taxon>
        <taxon>Liliopsida</taxon>
        <taxon>Asparagales</taxon>
        <taxon>Orchidaceae</taxon>
        <taxon>Vanilloideae</taxon>
        <taxon>Vanilleae</taxon>
        <taxon>Vanilla</taxon>
    </lineage>
</organism>
<dbReference type="GO" id="GO:0003729">
    <property type="term" value="F:mRNA binding"/>
    <property type="evidence" value="ECO:0007669"/>
    <property type="project" value="UniProtKB-ARBA"/>
</dbReference>
<evidence type="ECO:0000256" key="3">
    <source>
        <dbReference type="PROSITE-ProRule" id="PRU00708"/>
    </source>
</evidence>
<dbReference type="InterPro" id="IPR046848">
    <property type="entry name" value="E_motif"/>
</dbReference>
<keyword evidence="6" id="KW-1185">Reference proteome</keyword>
<dbReference type="FunFam" id="1.25.40.10:FF:000690">
    <property type="entry name" value="Pentatricopeptide repeat-containing protein"/>
    <property type="match status" value="1"/>
</dbReference>
<gene>
    <name evidence="5" type="ORF">HPP92_016962</name>
</gene>
<dbReference type="Proteomes" id="UP000636800">
    <property type="component" value="Unassembled WGS sequence"/>
</dbReference>
<reference evidence="5 6" key="1">
    <citation type="journal article" date="2020" name="Nat. Food">
        <title>A phased Vanilla planifolia genome enables genetic improvement of flavour and production.</title>
        <authorList>
            <person name="Hasing T."/>
            <person name="Tang H."/>
            <person name="Brym M."/>
            <person name="Khazi F."/>
            <person name="Huang T."/>
            <person name="Chambers A.H."/>
        </authorList>
    </citation>
    <scope>NUCLEOTIDE SEQUENCE [LARGE SCALE GENOMIC DNA]</scope>
    <source>
        <tissue evidence="5">Leaf</tissue>
    </source>
</reference>
<comment type="similarity">
    <text evidence="1">Belongs to the PPR family. PCMP-H subfamily.</text>
</comment>
<dbReference type="InterPro" id="IPR002885">
    <property type="entry name" value="PPR_rpt"/>
</dbReference>
<dbReference type="InterPro" id="IPR046960">
    <property type="entry name" value="PPR_At4g14850-like_plant"/>
</dbReference>
<evidence type="ECO:0000313" key="6">
    <source>
        <dbReference type="Proteomes" id="UP000636800"/>
    </source>
</evidence>
<dbReference type="NCBIfam" id="TIGR00756">
    <property type="entry name" value="PPR"/>
    <property type="match status" value="4"/>
</dbReference>